<dbReference type="Gene3D" id="1.20.120.1630">
    <property type="match status" value="1"/>
</dbReference>
<evidence type="ECO:0000313" key="3">
    <source>
        <dbReference type="Proteomes" id="UP000007110"/>
    </source>
</evidence>
<dbReference type="PANTHER" id="PTHR32251">
    <property type="entry name" value="3-OXO-5-ALPHA-STEROID 4-DEHYDROGENASE"/>
    <property type="match status" value="1"/>
</dbReference>
<accession>A0A7M7RFG9</accession>
<keyword evidence="3" id="KW-1185">Reference proteome</keyword>
<evidence type="ECO:0008006" key="4">
    <source>
        <dbReference type="Google" id="ProtNLM"/>
    </source>
</evidence>
<organism evidence="2 3">
    <name type="scientific">Strongylocentrotus purpuratus</name>
    <name type="common">Purple sea urchin</name>
    <dbReference type="NCBI Taxonomy" id="7668"/>
    <lineage>
        <taxon>Eukaryota</taxon>
        <taxon>Metazoa</taxon>
        <taxon>Echinodermata</taxon>
        <taxon>Eleutherozoa</taxon>
        <taxon>Echinozoa</taxon>
        <taxon>Echinoidea</taxon>
        <taxon>Euechinoidea</taxon>
        <taxon>Echinacea</taxon>
        <taxon>Camarodonta</taxon>
        <taxon>Echinidea</taxon>
        <taxon>Strongylocentrotidae</taxon>
        <taxon>Strongylocentrotus</taxon>
    </lineage>
</organism>
<dbReference type="InterPro" id="IPR010721">
    <property type="entry name" value="UstE-like"/>
</dbReference>
<name>A0A7M7RFG9_STRPU</name>
<dbReference type="AlphaFoldDB" id="A0A7M7RFG9"/>
<feature type="transmembrane region" description="Helical" evidence="1">
    <location>
        <begin position="103"/>
        <end position="127"/>
    </location>
</feature>
<dbReference type="OMA" id="FQMLWVW"/>
<reference evidence="2" key="2">
    <citation type="submission" date="2021-01" db="UniProtKB">
        <authorList>
            <consortium name="EnsemblMetazoa"/>
        </authorList>
    </citation>
    <scope>IDENTIFICATION</scope>
</reference>
<protein>
    <recommendedName>
        <fullName evidence="4">Steroid 5-alpha reductase C-terminal domain-containing protein</fullName>
    </recommendedName>
</protein>
<dbReference type="Pfam" id="PF06966">
    <property type="entry name" value="DUF1295"/>
    <property type="match status" value="1"/>
</dbReference>
<reference evidence="3" key="1">
    <citation type="submission" date="2015-02" db="EMBL/GenBank/DDBJ databases">
        <title>Genome sequencing for Strongylocentrotus purpuratus.</title>
        <authorList>
            <person name="Murali S."/>
            <person name="Liu Y."/>
            <person name="Vee V."/>
            <person name="English A."/>
            <person name="Wang M."/>
            <person name="Skinner E."/>
            <person name="Han Y."/>
            <person name="Muzny D.M."/>
            <person name="Worley K.C."/>
            <person name="Gibbs R.A."/>
        </authorList>
    </citation>
    <scope>NUCLEOTIDE SEQUENCE</scope>
</reference>
<dbReference type="GeneID" id="593760"/>
<sequence>MGNSAMSSLLVKSAAWDLGIQWSLFLVATLLKTEKFYDLAGSGTFLLLAVQTLRWGGTFFLRQRIQTALVSVWATRLGLYLFSRILSDGFDRRFNKAKNQPSLFFVFWTVQAVWVFLTLCPTIALNGVKRDSPLCARDYIGWGIWAVGFLMEVMADRQKSIFRANPENAGKFINTGLWSISRHPNYFGEILCWLGLYISASTSLTGWQHLTAVSPIFVTLLLTKVSGIPMLEKYGMKKWGNDLPYQNYLRKTAVLIPFLW</sequence>
<dbReference type="OrthoDB" id="67965at2759"/>
<dbReference type="Proteomes" id="UP000007110">
    <property type="component" value="Unassembled WGS sequence"/>
</dbReference>
<keyword evidence="1" id="KW-0812">Transmembrane</keyword>
<evidence type="ECO:0000313" key="2">
    <source>
        <dbReference type="EnsemblMetazoa" id="XP_798318"/>
    </source>
</evidence>
<dbReference type="EnsemblMetazoa" id="XM_793225">
    <property type="protein sequence ID" value="XP_798318"/>
    <property type="gene ID" value="LOC593760"/>
</dbReference>
<keyword evidence="1" id="KW-1133">Transmembrane helix</keyword>
<dbReference type="PANTHER" id="PTHR32251:SF17">
    <property type="entry name" value="STEROID 5-ALPHA REDUCTASE C-TERMINAL DOMAIN-CONTAINING PROTEIN"/>
    <property type="match status" value="1"/>
</dbReference>
<dbReference type="InParanoid" id="A0A7M7RFG9"/>
<feature type="transmembrane region" description="Helical" evidence="1">
    <location>
        <begin position="36"/>
        <end position="53"/>
    </location>
</feature>
<keyword evidence="1" id="KW-0472">Membrane</keyword>
<proteinExistence type="predicted"/>
<dbReference type="KEGG" id="spu:593760"/>
<dbReference type="RefSeq" id="XP_798318.3">
    <property type="nucleotide sequence ID" value="XM_793225.5"/>
</dbReference>
<dbReference type="PROSITE" id="PS50244">
    <property type="entry name" value="S5A_REDUCTASE"/>
    <property type="match status" value="1"/>
</dbReference>
<dbReference type="GO" id="GO:0016020">
    <property type="term" value="C:membrane"/>
    <property type="evidence" value="ECO:0000318"/>
    <property type="project" value="GO_Central"/>
</dbReference>
<evidence type="ECO:0000256" key="1">
    <source>
        <dbReference type="SAM" id="Phobius"/>
    </source>
</evidence>
<feature type="transmembrane region" description="Helical" evidence="1">
    <location>
        <begin position="212"/>
        <end position="231"/>
    </location>
</feature>